<dbReference type="SUPFAM" id="SSF53822">
    <property type="entry name" value="Periplasmic binding protein-like I"/>
    <property type="match status" value="1"/>
</dbReference>
<dbReference type="InterPro" id="IPR050555">
    <property type="entry name" value="Bact_Solute-Bind_Prot2"/>
</dbReference>
<keyword evidence="5" id="KW-1185">Reference proteome</keyword>
<evidence type="ECO:0000256" key="2">
    <source>
        <dbReference type="ARBA" id="ARBA00007639"/>
    </source>
</evidence>
<dbReference type="PANTHER" id="PTHR30036">
    <property type="entry name" value="D-XYLOSE-BINDING PERIPLASMIC PROTEIN"/>
    <property type="match status" value="1"/>
</dbReference>
<dbReference type="Proteomes" id="UP000184185">
    <property type="component" value="Unassembled WGS sequence"/>
</dbReference>
<dbReference type="InterPro" id="IPR025997">
    <property type="entry name" value="SBP_2_dom"/>
</dbReference>
<feature type="domain" description="Periplasmic binding protein" evidence="3">
    <location>
        <begin position="41"/>
        <end position="278"/>
    </location>
</feature>
<reference evidence="4 5" key="1">
    <citation type="submission" date="2016-11" db="EMBL/GenBank/DDBJ databases">
        <authorList>
            <person name="Jaros S."/>
            <person name="Januszkiewicz K."/>
            <person name="Wedrychowicz H."/>
        </authorList>
    </citation>
    <scope>NUCLEOTIDE SEQUENCE [LARGE SCALE GENOMIC DNA]</scope>
    <source>
        <strain evidence="4 5">DSM 14809</strain>
    </source>
</reference>
<gene>
    <name evidence="4" type="ORF">SAMN02745725_00471</name>
</gene>
<evidence type="ECO:0000313" key="4">
    <source>
        <dbReference type="EMBL" id="SHI48084.1"/>
    </source>
</evidence>
<protein>
    <submittedName>
        <fullName evidence="4">Ribose transport system substrate-binding protein</fullName>
    </submittedName>
</protein>
<dbReference type="Gene3D" id="3.40.50.2300">
    <property type="match status" value="2"/>
</dbReference>
<organism evidence="4 5">
    <name type="scientific">Pseudobutyrivibrio xylanivorans DSM 14809</name>
    <dbReference type="NCBI Taxonomy" id="1123012"/>
    <lineage>
        <taxon>Bacteria</taxon>
        <taxon>Bacillati</taxon>
        <taxon>Bacillota</taxon>
        <taxon>Clostridia</taxon>
        <taxon>Lachnospirales</taxon>
        <taxon>Lachnospiraceae</taxon>
        <taxon>Pseudobutyrivibrio</taxon>
    </lineage>
</organism>
<dbReference type="OrthoDB" id="2044460at2"/>
<accession>A0A1M6BH68</accession>
<evidence type="ECO:0000259" key="3">
    <source>
        <dbReference type="Pfam" id="PF13407"/>
    </source>
</evidence>
<dbReference type="PANTHER" id="PTHR30036:SF7">
    <property type="entry name" value="ABC TRANSPORTER PERIPLASMIC-BINDING PROTEIN YPHF"/>
    <property type="match status" value="1"/>
</dbReference>
<comment type="similarity">
    <text evidence="2">Belongs to the bacterial solute-binding protein 2 family.</text>
</comment>
<evidence type="ECO:0000256" key="1">
    <source>
        <dbReference type="ARBA" id="ARBA00004196"/>
    </source>
</evidence>
<dbReference type="RefSeq" id="WP_072912197.1">
    <property type="nucleotide sequence ID" value="NZ_FQYQ01000002.1"/>
</dbReference>
<dbReference type="GO" id="GO:0030288">
    <property type="term" value="C:outer membrane-bounded periplasmic space"/>
    <property type="evidence" value="ECO:0007669"/>
    <property type="project" value="TreeGrafter"/>
</dbReference>
<proteinExistence type="inferred from homology"/>
<dbReference type="Pfam" id="PF13407">
    <property type="entry name" value="Peripla_BP_4"/>
    <property type="match status" value="1"/>
</dbReference>
<comment type="subcellular location">
    <subcellularLocation>
        <location evidence="1">Cell envelope</location>
    </subcellularLocation>
</comment>
<dbReference type="GO" id="GO:0030246">
    <property type="term" value="F:carbohydrate binding"/>
    <property type="evidence" value="ECO:0007669"/>
    <property type="project" value="TreeGrafter"/>
</dbReference>
<evidence type="ECO:0000313" key="5">
    <source>
        <dbReference type="Proteomes" id="UP000184185"/>
    </source>
</evidence>
<dbReference type="AlphaFoldDB" id="A0A1M6BH68"/>
<dbReference type="EMBL" id="FQYQ01000002">
    <property type="protein sequence ID" value="SHI48084.1"/>
    <property type="molecule type" value="Genomic_DNA"/>
</dbReference>
<sequence length="315" mass="35349">MKNKKLITGFIVAVVLLLVVESYIYINNNRQQKNHTKITFVVTGDNFDNYENMIAGAETAAMDEDCFVDFINSPTEYGIEGEIELLERQLTDGADYIVTVSSDYEAMKEYVNKANVSGKVLFVENGIYGDLKNSIMVDDKELAGDFANYIIEKSKASKLLLVSTKEDINTKTLRTEIENALEGSDIILEYRLLSATTGTINQSMYNLGQSGFFDGFITLDYETLEAAAKAQSKLKKSVEVYSVDNSKEAVYYLDSNLINALAFKDDYSMGFLAVKDALAGNLRKQSESDEKLYYISDKETIHSDKLEKVLFPFVK</sequence>
<dbReference type="InterPro" id="IPR028082">
    <property type="entry name" value="Peripla_BP_I"/>
</dbReference>
<name>A0A1M6BH68_PSEXY</name>